<protein>
    <submittedName>
        <fullName evidence="2">Uncharacterized protein</fullName>
    </submittedName>
</protein>
<dbReference type="EMBL" id="BMOK01000005">
    <property type="protein sequence ID" value="GGL51773.1"/>
    <property type="molecule type" value="Genomic_DNA"/>
</dbReference>
<evidence type="ECO:0000313" key="3">
    <source>
        <dbReference type="Proteomes" id="UP000654670"/>
    </source>
</evidence>
<proteinExistence type="predicted"/>
<reference evidence="2" key="1">
    <citation type="journal article" date="2014" name="Int. J. Syst. Evol. Microbiol.">
        <title>Complete genome sequence of Corynebacterium casei LMG S-19264T (=DSM 44701T), isolated from a smear-ripened cheese.</title>
        <authorList>
            <consortium name="US DOE Joint Genome Institute (JGI-PGF)"/>
            <person name="Walter F."/>
            <person name="Albersmeier A."/>
            <person name="Kalinowski J."/>
            <person name="Ruckert C."/>
        </authorList>
    </citation>
    <scope>NUCLEOTIDE SEQUENCE</scope>
    <source>
        <strain evidence="2">JCM 15325</strain>
    </source>
</reference>
<evidence type="ECO:0000313" key="2">
    <source>
        <dbReference type="EMBL" id="GGL51773.1"/>
    </source>
</evidence>
<gene>
    <name evidence="2" type="ORF">GCM10007968_14920</name>
</gene>
<feature type="transmembrane region" description="Helical" evidence="1">
    <location>
        <begin position="32"/>
        <end position="51"/>
    </location>
</feature>
<evidence type="ECO:0000256" key="1">
    <source>
        <dbReference type="SAM" id="Phobius"/>
    </source>
</evidence>
<keyword evidence="1" id="KW-1133">Transmembrane helix</keyword>
<dbReference type="Proteomes" id="UP000654670">
    <property type="component" value="Unassembled WGS sequence"/>
</dbReference>
<dbReference type="AlphaFoldDB" id="A0A917S2Z0"/>
<name>A0A917S2Z0_9BACL</name>
<keyword evidence="1" id="KW-0812">Transmembrane</keyword>
<organism evidence="2 3">
    <name type="scientific">Sporolactobacillus putidus</name>
    <dbReference type="NCBI Taxonomy" id="492735"/>
    <lineage>
        <taxon>Bacteria</taxon>
        <taxon>Bacillati</taxon>
        <taxon>Bacillota</taxon>
        <taxon>Bacilli</taxon>
        <taxon>Bacillales</taxon>
        <taxon>Sporolactobacillaceae</taxon>
        <taxon>Sporolactobacillus</taxon>
    </lineage>
</organism>
<keyword evidence="3" id="KW-1185">Reference proteome</keyword>
<accession>A0A917S2Z0</accession>
<reference evidence="2" key="2">
    <citation type="submission" date="2020-09" db="EMBL/GenBank/DDBJ databases">
        <authorList>
            <person name="Sun Q."/>
            <person name="Ohkuma M."/>
        </authorList>
    </citation>
    <scope>NUCLEOTIDE SEQUENCE</scope>
    <source>
        <strain evidence="2">JCM 15325</strain>
    </source>
</reference>
<keyword evidence="1" id="KW-0472">Membrane</keyword>
<sequence>MKPDNQHILCMVLIPGTRFGVQKMRRNKRTSLLNLYGLLFYFKLILGGGYSGKIHFEDEKA</sequence>
<comment type="caution">
    <text evidence="2">The sequence shown here is derived from an EMBL/GenBank/DDBJ whole genome shotgun (WGS) entry which is preliminary data.</text>
</comment>